<dbReference type="AlphaFoldDB" id="A0A0D3JFH0"/>
<feature type="region of interest" description="Disordered" evidence="1">
    <location>
        <begin position="1"/>
        <end position="26"/>
    </location>
</feature>
<dbReference type="NCBIfam" id="TIGR01681">
    <property type="entry name" value="HAD-SF-IIIC"/>
    <property type="match status" value="1"/>
</dbReference>
<sequence>MEPPCREQRRPPTEPSSSRASGGEASHSTVDLPALIASCNPSVAIFDLDSTLWNGNCESFDAARVVAPGEASDTAGRTLRLFPEVSAVFEALSRAGVPIGIASASPAAATATRLLQGFRLDYGHAVVQPGSKSTHLKAIAAALKVDLRRALFFDDLPHNIRTADAVGVGAAVQVARSSGVTLDDVRRALRRCRERGKQRGLMARPAADWLAGRRRLEAASSGGPQPMAMARGGVFAGNDEVTQRNLSTSDLVSFASDAMKSLQPALGVFGSGGIQTRDGAAFAKLIGSDFESQLAAEQYGPGSRAWGLTGCRAAGRCGVLNSRDPTAM</sequence>
<evidence type="ECO:0000313" key="2">
    <source>
        <dbReference type="EnsemblProtists" id="EOD22255"/>
    </source>
</evidence>
<dbReference type="PANTHER" id="PTHR17901:SF14">
    <property type="entry name" value="MAGNESIUM-DEPENDENT PHOSPHATASE 1"/>
    <property type="match status" value="1"/>
</dbReference>
<dbReference type="PANTHER" id="PTHR17901">
    <property type="entry name" value="MAGNESIUM-DEPENDENT PHOSPHATASE 1 MDP1"/>
    <property type="match status" value="1"/>
</dbReference>
<reference evidence="2" key="2">
    <citation type="submission" date="2024-10" db="UniProtKB">
        <authorList>
            <consortium name="EnsemblProtists"/>
        </authorList>
    </citation>
    <scope>IDENTIFICATION</scope>
</reference>
<dbReference type="GO" id="GO:0003993">
    <property type="term" value="F:acid phosphatase activity"/>
    <property type="evidence" value="ECO:0007669"/>
    <property type="project" value="TreeGrafter"/>
</dbReference>
<dbReference type="KEGG" id="ehx:EMIHUDRAFT_207437"/>
<feature type="compositionally biased region" description="Basic and acidic residues" evidence="1">
    <location>
        <begin position="1"/>
        <end position="12"/>
    </location>
</feature>
<name>A0A0D3JFH0_EMIH1</name>
<dbReference type="GeneID" id="17267802"/>
<dbReference type="PaxDb" id="2903-EOD22255"/>
<dbReference type="InterPro" id="IPR036412">
    <property type="entry name" value="HAD-like_sf"/>
</dbReference>
<dbReference type="SUPFAM" id="SSF56784">
    <property type="entry name" value="HAD-like"/>
    <property type="match status" value="1"/>
</dbReference>
<evidence type="ECO:0008006" key="4">
    <source>
        <dbReference type="Google" id="ProtNLM"/>
    </source>
</evidence>
<dbReference type="RefSeq" id="XP_005774684.1">
    <property type="nucleotide sequence ID" value="XM_005774627.1"/>
</dbReference>
<protein>
    <recommendedName>
        <fullName evidence="4">Magnesium-dependent phosphatase-1</fullName>
    </recommendedName>
</protein>
<organism evidence="2 3">
    <name type="scientific">Emiliania huxleyi (strain CCMP1516)</name>
    <dbReference type="NCBI Taxonomy" id="280463"/>
    <lineage>
        <taxon>Eukaryota</taxon>
        <taxon>Haptista</taxon>
        <taxon>Haptophyta</taxon>
        <taxon>Prymnesiophyceae</taxon>
        <taxon>Isochrysidales</taxon>
        <taxon>Noelaerhabdaceae</taxon>
        <taxon>Emiliania</taxon>
    </lineage>
</organism>
<accession>A0A0D3JFH0</accession>
<dbReference type="InterPro" id="IPR023214">
    <property type="entry name" value="HAD_sf"/>
</dbReference>
<dbReference type="Gene3D" id="3.40.50.1000">
    <property type="entry name" value="HAD superfamily/HAD-like"/>
    <property type="match status" value="1"/>
</dbReference>
<dbReference type="HOGENOM" id="CLU_848451_0_0_1"/>
<reference evidence="3" key="1">
    <citation type="journal article" date="2013" name="Nature">
        <title>Pan genome of the phytoplankton Emiliania underpins its global distribution.</title>
        <authorList>
            <person name="Read B.A."/>
            <person name="Kegel J."/>
            <person name="Klute M.J."/>
            <person name="Kuo A."/>
            <person name="Lefebvre S.C."/>
            <person name="Maumus F."/>
            <person name="Mayer C."/>
            <person name="Miller J."/>
            <person name="Monier A."/>
            <person name="Salamov A."/>
            <person name="Young J."/>
            <person name="Aguilar M."/>
            <person name="Claverie J.M."/>
            <person name="Frickenhaus S."/>
            <person name="Gonzalez K."/>
            <person name="Herman E.K."/>
            <person name="Lin Y.C."/>
            <person name="Napier J."/>
            <person name="Ogata H."/>
            <person name="Sarno A.F."/>
            <person name="Shmutz J."/>
            <person name="Schroeder D."/>
            <person name="de Vargas C."/>
            <person name="Verret F."/>
            <person name="von Dassow P."/>
            <person name="Valentin K."/>
            <person name="Van de Peer Y."/>
            <person name="Wheeler G."/>
            <person name="Dacks J.B."/>
            <person name="Delwiche C.F."/>
            <person name="Dyhrman S.T."/>
            <person name="Glockner G."/>
            <person name="John U."/>
            <person name="Richards T."/>
            <person name="Worden A.Z."/>
            <person name="Zhang X."/>
            <person name="Grigoriev I.V."/>
            <person name="Allen A.E."/>
            <person name="Bidle K."/>
            <person name="Borodovsky M."/>
            <person name="Bowler C."/>
            <person name="Brownlee C."/>
            <person name="Cock J.M."/>
            <person name="Elias M."/>
            <person name="Gladyshev V.N."/>
            <person name="Groth M."/>
            <person name="Guda C."/>
            <person name="Hadaegh A."/>
            <person name="Iglesias-Rodriguez M.D."/>
            <person name="Jenkins J."/>
            <person name="Jones B.M."/>
            <person name="Lawson T."/>
            <person name="Leese F."/>
            <person name="Lindquist E."/>
            <person name="Lobanov A."/>
            <person name="Lomsadze A."/>
            <person name="Malik S.B."/>
            <person name="Marsh M.E."/>
            <person name="Mackinder L."/>
            <person name="Mock T."/>
            <person name="Mueller-Roeber B."/>
            <person name="Pagarete A."/>
            <person name="Parker M."/>
            <person name="Probert I."/>
            <person name="Quesneville H."/>
            <person name="Raines C."/>
            <person name="Rensing S.A."/>
            <person name="Riano-Pachon D.M."/>
            <person name="Richier S."/>
            <person name="Rokitta S."/>
            <person name="Shiraiwa Y."/>
            <person name="Soanes D.M."/>
            <person name="van der Giezen M."/>
            <person name="Wahlund T.M."/>
            <person name="Williams B."/>
            <person name="Wilson W."/>
            <person name="Wolfe G."/>
            <person name="Wurch L.L."/>
        </authorList>
    </citation>
    <scope>NUCLEOTIDE SEQUENCE</scope>
</reference>
<proteinExistence type="predicted"/>
<evidence type="ECO:0000256" key="1">
    <source>
        <dbReference type="SAM" id="MobiDB-lite"/>
    </source>
</evidence>
<dbReference type="InterPro" id="IPR010033">
    <property type="entry name" value="HAD_SF_ppase_IIIC"/>
</dbReference>
<dbReference type="STRING" id="2903.R1E644"/>
<dbReference type="Proteomes" id="UP000013827">
    <property type="component" value="Unassembled WGS sequence"/>
</dbReference>
<dbReference type="EnsemblProtists" id="EOD22255">
    <property type="protein sequence ID" value="EOD22255"/>
    <property type="gene ID" value="EMIHUDRAFT_207437"/>
</dbReference>
<keyword evidence="3" id="KW-1185">Reference proteome</keyword>
<dbReference type="Pfam" id="PF12689">
    <property type="entry name" value="Acid_PPase"/>
    <property type="match status" value="1"/>
</dbReference>
<evidence type="ECO:0000313" key="3">
    <source>
        <dbReference type="Proteomes" id="UP000013827"/>
    </source>
</evidence>
<dbReference type="InterPro" id="IPR010036">
    <property type="entry name" value="MDP_1_eu_arc"/>
</dbReference>